<dbReference type="InterPro" id="IPR032816">
    <property type="entry name" value="VTT_dom"/>
</dbReference>
<keyword evidence="12" id="KW-1185">Reference proteome</keyword>
<dbReference type="RefSeq" id="WP_089152310.1">
    <property type="nucleotide sequence ID" value="NZ_CP015267.1"/>
</dbReference>
<organism evidence="9 11">
    <name type="scientific">Mycobacterium intracellulare subsp. chimaera</name>
    <dbReference type="NCBI Taxonomy" id="222805"/>
    <lineage>
        <taxon>Bacteria</taxon>
        <taxon>Bacillati</taxon>
        <taxon>Actinomycetota</taxon>
        <taxon>Actinomycetes</taxon>
        <taxon>Mycobacteriales</taxon>
        <taxon>Mycobacteriaceae</taxon>
        <taxon>Mycobacterium</taxon>
        <taxon>Mycobacterium avium complex (MAC)</taxon>
    </lineage>
</organism>
<evidence type="ECO:0000256" key="2">
    <source>
        <dbReference type="ARBA" id="ARBA00010792"/>
    </source>
</evidence>
<dbReference type="AlphaFoldDB" id="A0A7U5MQH3"/>
<keyword evidence="4 7" id="KW-0812">Transmembrane</keyword>
<comment type="similarity">
    <text evidence="2 7">Belongs to the DedA family.</text>
</comment>
<feature type="domain" description="VTT" evidence="8">
    <location>
        <begin position="32"/>
        <end position="157"/>
    </location>
</feature>
<dbReference type="Proteomes" id="UP001529272">
    <property type="component" value="Unassembled WGS sequence"/>
</dbReference>
<evidence type="ECO:0000313" key="11">
    <source>
        <dbReference type="Proteomes" id="UP000198286"/>
    </source>
</evidence>
<evidence type="ECO:0000256" key="5">
    <source>
        <dbReference type="ARBA" id="ARBA00022989"/>
    </source>
</evidence>
<reference evidence="10 12" key="3">
    <citation type="submission" date="2023-06" db="EMBL/GenBank/DDBJ databases">
        <title>Itaconate inhibition of nontuberculous mycobacteria.</title>
        <authorList>
            <person name="Breen P."/>
            <person name="Zimbric M."/>
            <person name="Caverly L."/>
        </authorList>
    </citation>
    <scope>NUCLEOTIDE SEQUENCE [LARGE SCALE GENOMIC DNA]</scope>
    <source>
        <strain evidence="10 12">FLAC1071</strain>
    </source>
</reference>
<feature type="transmembrane region" description="Helical" evidence="7">
    <location>
        <begin position="170"/>
        <end position="191"/>
    </location>
</feature>
<accession>A0A7U5MQH3</accession>
<feature type="transmembrane region" description="Helical" evidence="7">
    <location>
        <begin position="137"/>
        <end position="158"/>
    </location>
</feature>
<dbReference type="Proteomes" id="UP000198286">
    <property type="component" value="Chromosome"/>
</dbReference>
<keyword evidence="3 7" id="KW-1003">Cell membrane</keyword>
<evidence type="ECO:0000256" key="7">
    <source>
        <dbReference type="RuleBase" id="RU367016"/>
    </source>
</evidence>
<keyword evidence="6 7" id="KW-0472">Membrane</keyword>
<reference evidence="10" key="4">
    <citation type="submission" date="2023-06" db="EMBL/GenBank/DDBJ databases">
        <authorList>
            <person name="Spilker T."/>
        </authorList>
    </citation>
    <scope>NUCLEOTIDE SEQUENCE</scope>
    <source>
        <strain evidence="10">FLAC1071</strain>
    </source>
</reference>
<evidence type="ECO:0000256" key="3">
    <source>
        <dbReference type="ARBA" id="ARBA00022475"/>
    </source>
</evidence>
<dbReference type="InterPro" id="IPR032818">
    <property type="entry name" value="DedA-like"/>
</dbReference>
<keyword evidence="5 7" id="KW-1133">Transmembrane helix</keyword>
<evidence type="ECO:0000256" key="6">
    <source>
        <dbReference type="ARBA" id="ARBA00023136"/>
    </source>
</evidence>
<dbReference type="EMBL" id="CP015267">
    <property type="protein sequence ID" value="ASL17828.1"/>
    <property type="molecule type" value="Genomic_DNA"/>
</dbReference>
<comment type="subcellular location">
    <subcellularLocation>
        <location evidence="1 7">Cell membrane</location>
        <topology evidence="1 7">Multi-pass membrane protein</topology>
    </subcellularLocation>
</comment>
<dbReference type="GO" id="GO:0005886">
    <property type="term" value="C:plasma membrane"/>
    <property type="evidence" value="ECO:0007669"/>
    <property type="project" value="UniProtKB-SubCell"/>
</dbReference>
<reference evidence="9 11" key="1">
    <citation type="journal article" date="2017" name="Lancet Infect. Dis.">
        <title>Global outbreak of severe Mycobacterium chimaera disease after cardiac surgery: a molecular epidemiological study.</title>
        <authorList>
            <person name="van Ingen J."/>
            <person name="Kohl T."/>
            <person name="Kranzer K."/>
            <person name="Hasse B."/>
            <person name="Keller P."/>
            <person name="Szafranska A."/>
            <person name="Hillemann D."/>
            <person name="Chand M."/>
            <person name="Schreiber P."/>
            <person name="Sommerstein R."/>
            <person name="Berger C."/>
            <person name="Genoni M."/>
            <person name="Ruegg C."/>
            <person name="Troillet N."/>
            <person name="Widmer A.F."/>
            <person name="Becker S.L."/>
            <person name="Herrmann M."/>
            <person name="Eckmanns T."/>
            <person name="Haller S."/>
            <person name="Hoeller C."/>
            <person name="Debast S.B."/>
            <person name="Wolfhagen M.J."/>
            <person name="Hopman J."/>
            <person name="Kluytmans J."/>
            <person name="Langelaar M."/>
            <person name="Notermans D.W."/>
            <person name="ten Oever J."/>
            <person name="van den Barselaar P."/>
            <person name="Vonk A.B.A."/>
            <person name="Vos M.C."/>
            <person name="Ahmed N."/>
            <person name="Brown T."/>
            <person name="Crook D."/>
            <person name="Lamagni T."/>
            <person name="Phin N."/>
            <person name="Smith E.G."/>
            <person name="Zambon M."/>
            <person name="Serr A."/>
            <person name="Goetting T."/>
            <person name="Ebner W."/>
            <person name="Thuermer A."/>
            <person name="Utpatel C."/>
            <person name="Sproer C."/>
            <person name="Bunk B."/>
            <person name="Nubel U."/>
            <person name="Bloemberg G."/>
            <person name="Bottger E."/>
            <person name="Niemann S."/>
            <person name="Wagner D."/>
            <person name="Sax H."/>
        </authorList>
    </citation>
    <scope>NUCLEOTIDE SEQUENCE [LARGE SCALE GENOMIC DNA]</scope>
    <source>
        <strain evidence="9 11">ZUERICH-2</strain>
    </source>
</reference>
<reference evidence="12" key="2">
    <citation type="submission" date="2023-06" db="EMBL/GenBank/DDBJ databases">
        <title>Itaconate inhibition of nontuberculous mycobacteria.</title>
        <authorList>
            <person name="Spilker T."/>
        </authorList>
    </citation>
    <scope>NUCLEOTIDE SEQUENCE [LARGE SCALE GENOMIC DNA]</scope>
    <source>
        <strain evidence="12">FLAC1071</strain>
    </source>
</reference>
<dbReference type="Pfam" id="PF09335">
    <property type="entry name" value="VTT_dom"/>
    <property type="match status" value="1"/>
</dbReference>
<evidence type="ECO:0000259" key="8">
    <source>
        <dbReference type="Pfam" id="PF09335"/>
    </source>
</evidence>
<protein>
    <submittedName>
        <fullName evidence="10">DedA family protein</fullName>
    </submittedName>
    <submittedName>
        <fullName evidence="9">Transmembrane protein</fullName>
    </submittedName>
</protein>
<evidence type="ECO:0000313" key="10">
    <source>
        <dbReference type="EMBL" id="MDM3924895.1"/>
    </source>
</evidence>
<gene>
    <name evidence="9" type="ORF">MYCOZU2_05482</name>
    <name evidence="10" type="ORF">QRB35_02485</name>
</gene>
<dbReference type="PANTHER" id="PTHR30353:SF0">
    <property type="entry name" value="TRANSMEMBRANE PROTEIN"/>
    <property type="match status" value="1"/>
</dbReference>
<sequence>MFDSLLDALGNSWWAYPLILASCTFDAILPLLPSETALLTGGILAANGSMLLGGVIVMAAIGAFVGDNLAYAIGHSADDFARRWITRGEKGQRSLDWAHRELERHGGPLVIVARFLPGGRTATTIACGVLDFPYRQFVVFDAIGAVVWATLNTLIGYIGGNAFADNTVAAFAVAFGTALALAGIIELIRWVRRRARQEGRVHPHGAPTDSH</sequence>
<evidence type="ECO:0000256" key="1">
    <source>
        <dbReference type="ARBA" id="ARBA00004651"/>
    </source>
</evidence>
<evidence type="ECO:0000313" key="9">
    <source>
        <dbReference type="EMBL" id="ASL17828.1"/>
    </source>
</evidence>
<evidence type="ECO:0000256" key="4">
    <source>
        <dbReference type="ARBA" id="ARBA00022692"/>
    </source>
</evidence>
<proteinExistence type="inferred from homology"/>
<feature type="transmembrane region" description="Helical" evidence="7">
    <location>
        <begin position="44"/>
        <end position="65"/>
    </location>
</feature>
<dbReference type="EMBL" id="JASZZX010000001">
    <property type="protein sequence ID" value="MDM3924895.1"/>
    <property type="molecule type" value="Genomic_DNA"/>
</dbReference>
<dbReference type="PANTHER" id="PTHR30353">
    <property type="entry name" value="INNER MEMBRANE PROTEIN DEDA-RELATED"/>
    <property type="match status" value="1"/>
</dbReference>
<name>A0A7U5MQH3_MYCIT</name>
<feature type="transmembrane region" description="Helical" evidence="7">
    <location>
        <begin position="13"/>
        <end position="32"/>
    </location>
</feature>
<evidence type="ECO:0000313" key="12">
    <source>
        <dbReference type="Proteomes" id="UP001529272"/>
    </source>
</evidence>